<dbReference type="GO" id="GO:0030968">
    <property type="term" value="P:endoplasmic reticulum unfolded protein response"/>
    <property type="evidence" value="ECO:0007669"/>
    <property type="project" value="TreeGrafter"/>
</dbReference>
<dbReference type="OrthoDB" id="21589at2759"/>
<proteinExistence type="predicted"/>
<evidence type="ECO:0000256" key="2">
    <source>
        <dbReference type="ARBA" id="ARBA00022692"/>
    </source>
</evidence>
<evidence type="ECO:0000313" key="8">
    <source>
        <dbReference type="EMBL" id="EST08651.1"/>
    </source>
</evidence>
<dbReference type="GO" id="GO:0016020">
    <property type="term" value="C:membrane"/>
    <property type="evidence" value="ECO:0007669"/>
    <property type="project" value="UniProtKB-SubCell"/>
</dbReference>
<dbReference type="PROSITE" id="PS50053">
    <property type="entry name" value="UBIQUITIN_2"/>
    <property type="match status" value="1"/>
</dbReference>
<dbReference type="InterPro" id="IPR039751">
    <property type="entry name" value="HERPUD1/2"/>
</dbReference>
<name>V5EDW0_KALBG</name>
<feature type="coiled-coil region" evidence="5">
    <location>
        <begin position="485"/>
        <end position="520"/>
    </location>
</feature>
<keyword evidence="2 6" id="KW-0812">Transmembrane</keyword>
<feature type="transmembrane region" description="Helical" evidence="6">
    <location>
        <begin position="314"/>
        <end position="336"/>
    </location>
</feature>
<evidence type="ECO:0000256" key="6">
    <source>
        <dbReference type="SAM" id="Phobius"/>
    </source>
</evidence>
<keyword evidence="3 6" id="KW-1133">Transmembrane helix</keyword>
<feature type="transmembrane region" description="Helical" evidence="6">
    <location>
        <begin position="342"/>
        <end position="360"/>
    </location>
</feature>
<dbReference type="SUPFAM" id="SSF54236">
    <property type="entry name" value="Ubiquitin-like"/>
    <property type="match status" value="1"/>
</dbReference>
<evidence type="ECO:0000256" key="1">
    <source>
        <dbReference type="ARBA" id="ARBA00004370"/>
    </source>
</evidence>
<evidence type="ECO:0000259" key="7">
    <source>
        <dbReference type="PROSITE" id="PS50053"/>
    </source>
</evidence>
<dbReference type="Gene3D" id="3.10.20.90">
    <property type="entry name" value="Phosphatidylinositol 3-kinase Catalytic Subunit, Chain A, domain 1"/>
    <property type="match status" value="1"/>
</dbReference>
<dbReference type="AlphaFoldDB" id="V5EDW0"/>
<comment type="subcellular location">
    <subcellularLocation>
        <location evidence="1">Membrane</location>
    </subcellularLocation>
</comment>
<protein>
    <recommendedName>
        <fullName evidence="7">Ubiquitin-like domain-containing protein</fullName>
    </recommendedName>
</protein>
<dbReference type="EMBL" id="KI545857">
    <property type="protein sequence ID" value="EST08651.1"/>
    <property type="molecule type" value="Genomic_DNA"/>
</dbReference>
<organism evidence="8 9">
    <name type="scientific">Kalmanozyma brasiliensis (strain GHG001)</name>
    <name type="common">Yeast</name>
    <name type="synonym">Pseudozyma brasiliensis</name>
    <dbReference type="NCBI Taxonomy" id="1365824"/>
    <lineage>
        <taxon>Eukaryota</taxon>
        <taxon>Fungi</taxon>
        <taxon>Dikarya</taxon>
        <taxon>Basidiomycota</taxon>
        <taxon>Ustilaginomycotina</taxon>
        <taxon>Ustilaginomycetes</taxon>
        <taxon>Ustilaginales</taxon>
        <taxon>Ustilaginaceae</taxon>
        <taxon>Kalmanozyma</taxon>
    </lineage>
</organism>
<sequence length="582" mass="64102">MFVAIKCPSLDKDSAVVKFKATDTVLSLKQIIEATWAGAPRASGMRCIRSGRILSDTEVLGHLAEKPNLLPTQSTSSIPATDVDVLGSSSNEEMIDLSTAQVGADAYAVLEETLRVTAPENWPLLVEALSTACDEYVLLYERIYDESQVAQQATPTSTSAQPATQSDLLTSVETTLLGWDPVRVPSEDEAASAASASDAPETEYLYQQVSHRGLPYLLRVATTSLAAQRSEALHTLLHRITTLRAMTDKLDNIIMLGRLIQAQPSTAATASSGPTATAPGAAPAPALETTPLARLLRSTTAAIRAITWTDLTAIVIPLFFVGFKVGILLSMVLRGADTVKRYFVLGMATVYVVFESYRIVQRRMRIRQRLVRPVVPPAAPAAPMGANVPVAPAQEEVVERQTEENPFAPLPPPQAPVRQTARAWSTDWCLDQLAHLGLDGEDAELGLASSHRRRPTLAEKVLVSSWILPAVLFVVTMSPAVEQRRKRAIEERERVIRKWTRLEEERRQRMEEVLEEKRAKGEATDLTGMHSEGGVELQQKRVEYADRILRQRRTTEAVDVDEEDRLVVQQEDEEGLEDMNIF</sequence>
<keyword evidence="9" id="KW-1185">Reference proteome</keyword>
<reference evidence="9" key="1">
    <citation type="journal article" date="2013" name="Genome Announc.">
        <title>Draft genome sequence of Pseudozyma brasiliensis sp. nov. strain GHG001, a high producer of endo-1,4-xylanase isolated from an insect pest of sugarcane.</title>
        <authorList>
            <person name="Oliveira J.V.D.C."/>
            <person name="dos Santos R.A.C."/>
            <person name="Borges T.A."/>
            <person name="Riano-Pachon D.M."/>
            <person name="Goldman G.H."/>
        </authorList>
    </citation>
    <scope>NUCLEOTIDE SEQUENCE [LARGE SCALE GENOMIC DNA]</scope>
    <source>
        <strain evidence="9">GHG001</strain>
    </source>
</reference>
<evidence type="ECO:0000256" key="3">
    <source>
        <dbReference type="ARBA" id="ARBA00022989"/>
    </source>
</evidence>
<dbReference type="PANTHER" id="PTHR12943:SF27">
    <property type="entry name" value="HOMOCYSTEINE-INDUCED ENDOPLASMIC RETICULUM PROTEIN, ISOFORM A"/>
    <property type="match status" value="1"/>
</dbReference>
<keyword evidence="4 6" id="KW-0472">Membrane</keyword>
<keyword evidence="5" id="KW-0175">Coiled coil</keyword>
<dbReference type="HOGENOM" id="CLU_015633_0_0_1"/>
<gene>
    <name evidence="8" type="ORF">PSEUBRA_SCAF15g05697</name>
</gene>
<feature type="transmembrane region" description="Helical" evidence="6">
    <location>
        <begin position="461"/>
        <end position="481"/>
    </location>
</feature>
<dbReference type="PANTHER" id="PTHR12943">
    <property type="entry name" value="HOMOCYSTEINE-RESPONSIVE ENDOPLASMIC RETICULUM-RESIDENT UNIQUITIN-LIKE DOMAIN HERPUD PROTEIN FAMILY MEMBER"/>
    <property type="match status" value="1"/>
</dbReference>
<evidence type="ECO:0000256" key="5">
    <source>
        <dbReference type="SAM" id="Coils"/>
    </source>
</evidence>
<dbReference type="OMA" id="IKCPSLD"/>
<feature type="domain" description="Ubiquitin-like" evidence="7">
    <location>
        <begin position="3"/>
        <end position="63"/>
    </location>
</feature>
<dbReference type="InterPro" id="IPR000626">
    <property type="entry name" value="Ubiquitin-like_dom"/>
</dbReference>
<evidence type="ECO:0000313" key="9">
    <source>
        <dbReference type="Proteomes" id="UP000019377"/>
    </source>
</evidence>
<dbReference type="eggNOG" id="ENOG502S598">
    <property type="taxonomic scope" value="Eukaryota"/>
</dbReference>
<evidence type="ECO:0000256" key="4">
    <source>
        <dbReference type="ARBA" id="ARBA00023136"/>
    </source>
</evidence>
<accession>V5EDW0</accession>
<dbReference type="InterPro" id="IPR029071">
    <property type="entry name" value="Ubiquitin-like_domsf"/>
</dbReference>
<dbReference type="Proteomes" id="UP000019377">
    <property type="component" value="Unassembled WGS sequence"/>
</dbReference>